<dbReference type="InterPro" id="IPR036390">
    <property type="entry name" value="WH_DNA-bd_sf"/>
</dbReference>
<dbReference type="InterPro" id="IPR000944">
    <property type="entry name" value="Tscrpt_reg_Rrf2"/>
</dbReference>
<dbReference type="Proteomes" id="UP000824130">
    <property type="component" value="Unassembled WGS sequence"/>
</dbReference>
<reference evidence="2" key="2">
    <citation type="journal article" date="2021" name="PeerJ">
        <title>Extensive microbial diversity within the chicken gut microbiome revealed by metagenomics and culture.</title>
        <authorList>
            <person name="Gilroy R."/>
            <person name="Ravi A."/>
            <person name="Getino M."/>
            <person name="Pursley I."/>
            <person name="Horton D.L."/>
            <person name="Alikhan N.F."/>
            <person name="Baker D."/>
            <person name="Gharbi K."/>
            <person name="Hall N."/>
            <person name="Watson M."/>
            <person name="Adriaenssens E.M."/>
            <person name="Foster-Nyarko E."/>
            <person name="Jarju S."/>
            <person name="Secka A."/>
            <person name="Antonio M."/>
            <person name="Oren A."/>
            <person name="Chaudhuri R.R."/>
            <person name="La Ragione R."/>
            <person name="Hildebrand F."/>
            <person name="Pallen M.J."/>
        </authorList>
    </citation>
    <scope>NUCLEOTIDE SEQUENCE</scope>
    <source>
        <strain evidence="2">ChiSjej4B22-8349</strain>
    </source>
</reference>
<dbReference type="GO" id="GO:0003700">
    <property type="term" value="F:DNA-binding transcription factor activity"/>
    <property type="evidence" value="ECO:0007669"/>
    <property type="project" value="TreeGrafter"/>
</dbReference>
<dbReference type="PANTHER" id="PTHR33221">
    <property type="entry name" value="WINGED HELIX-TURN-HELIX TRANSCRIPTIONAL REGULATOR, RRF2 FAMILY"/>
    <property type="match status" value="1"/>
</dbReference>
<dbReference type="Pfam" id="PF02082">
    <property type="entry name" value="Rrf2"/>
    <property type="match status" value="1"/>
</dbReference>
<reference evidence="2" key="1">
    <citation type="submission" date="2020-10" db="EMBL/GenBank/DDBJ databases">
        <authorList>
            <person name="Gilroy R."/>
        </authorList>
    </citation>
    <scope>NUCLEOTIDE SEQUENCE</scope>
    <source>
        <strain evidence="2">ChiSjej4B22-8349</strain>
    </source>
</reference>
<organism evidence="2 3">
    <name type="scientific">Candidatus Allocopromorpha excrementipullorum</name>
    <dbReference type="NCBI Taxonomy" id="2840743"/>
    <lineage>
        <taxon>Bacteria</taxon>
        <taxon>Bacillati</taxon>
        <taxon>Bacillota</taxon>
        <taxon>Clostridia</taxon>
        <taxon>Eubacteriales</taxon>
        <taxon>Eubacteriaceae</taxon>
        <taxon>Eubacteriaceae incertae sedis</taxon>
        <taxon>Candidatus Allocopromorpha</taxon>
    </lineage>
</organism>
<evidence type="ECO:0000313" key="3">
    <source>
        <dbReference type="Proteomes" id="UP000824130"/>
    </source>
</evidence>
<keyword evidence="1" id="KW-0238">DNA-binding</keyword>
<dbReference type="EMBL" id="DVOB01000194">
    <property type="protein sequence ID" value="HIU96834.1"/>
    <property type="molecule type" value="Genomic_DNA"/>
</dbReference>
<name>A0A9D1SVL1_9FIRM</name>
<comment type="caution">
    <text evidence="2">The sequence shown here is derived from an EMBL/GenBank/DDBJ whole genome shotgun (WGS) entry which is preliminary data.</text>
</comment>
<dbReference type="SUPFAM" id="SSF46785">
    <property type="entry name" value="Winged helix' DNA-binding domain"/>
    <property type="match status" value="1"/>
</dbReference>
<dbReference type="InterPro" id="IPR036388">
    <property type="entry name" value="WH-like_DNA-bd_sf"/>
</dbReference>
<evidence type="ECO:0000313" key="2">
    <source>
        <dbReference type="EMBL" id="HIU96834.1"/>
    </source>
</evidence>
<dbReference type="GO" id="GO:0005829">
    <property type="term" value="C:cytosol"/>
    <property type="evidence" value="ECO:0007669"/>
    <property type="project" value="TreeGrafter"/>
</dbReference>
<protein>
    <submittedName>
        <fullName evidence="2">Rrf2 family transcriptional regulator</fullName>
    </submittedName>
</protein>
<evidence type="ECO:0000256" key="1">
    <source>
        <dbReference type="ARBA" id="ARBA00023125"/>
    </source>
</evidence>
<dbReference type="PROSITE" id="PS51197">
    <property type="entry name" value="HTH_RRF2_2"/>
    <property type="match status" value="1"/>
</dbReference>
<accession>A0A9D1SVL1</accession>
<dbReference type="GO" id="GO:0003677">
    <property type="term" value="F:DNA binding"/>
    <property type="evidence" value="ECO:0007669"/>
    <property type="project" value="UniProtKB-KW"/>
</dbReference>
<sequence length="148" mass="16217">MMISTKGRYALRVMVALASDDSGKYIPLKDIACDQNISEKYLESIIKVLVKNRMVIGLRGKGGGYKLSAEPSSYTIGSILKLTEGSLAPVACLKPGSIQCDRADDCPTLPVWRELDRIVDKYLEGITLEDLANGNISLPKQDTNDRQP</sequence>
<dbReference type="NCBIfam" id="TIGR00738">
    <property type="entry name" value="rrf2_super"/>
    <property type="match status" value="1"/>
</dbReference>
<proteinExistence type="predicted"/>
<dbReference type="Gene3D" id="1.10.10.10">
    <property type="entry name" value="Winged helix-like DNA-binding domain superfamily/Winged helix DNA-binding domain"/>
    <property type="match status" value="1"/>
</dbReference>
<dbReference type="AlphaFoldDB" id="A0A9D1SVL1"/>
<gene>
    <name evidence="2" type="ORF">IAD25_09065</name>
</gene>
<dbReference type="PANTHER" id="PTHR33221:SF5">
    <property type="entry name" value="HTH-TYPE TRANSCRIPTIONAL REGULATOR ISCR"/>
    <property type="match status" value="1"/>
</dbReference>